<feature type="transmembrane region" description="Helical" evidence="5">
    <location>
        <begin position="70"/>
        <end position="103"/>
    </location>
</feature>
<comment type="subcellular location">
    <subcellularLocation>
        <location evidence="1">Membrane</location>
    </subcellularLocation>
</comment>
<dbReference type="EMBL" id="QKZK01000003">
    <property type="protein sequence ID" value="PZX20109.1"/>
    <property type="molecule type" value="Genomic_DNA"/>
</dbReference>
<evidence type="ECO:0000313" key="7">
    <source>
        <dbReference type="EMBL" id="PZX20109.1"/>
    </source>
</evidence>
<reference evidence="7 8" key="1">
    <citation type="submission" date="2018-06" db="EMBL/GenBank/DDBJ databases">
        <title>Genomic Encyclopedia of Archaeal and Bacterial Type Strains, Phase II (KMG-II): from individual species to whole genera.</title>
        <authorList>
            <person name="Goeker M."/>
        </authorList>
    </citation>
    <scope>NUCLEOTIDE SEQUENCE [LARGE SCALE GENOMIC DNA]</scope>
    <source>
        <strain evidence="7 8">DSM 6779</strain>
    </source>
</reference>
<dbReference type="Pfam" id="PF00924">
    <property type="entry name" value="MS_channel_2nd"/>
    <property type="match status" value="1"/>
</dbReference>
<dbReference type="OrthoDB" id="5705501at2"/>
<dbReference type="Proteomes" id="UP000249239">
    <property type="component" value="Unassembled WGS sequence"/>
</dbReference>
<keyword evidence="8" id="KW-1185">Reference proteome</keyword>
<feature type="domain" description="Mechanosensitive ion channel MscS" evidence="6">
    <location>
        <begin position="91"/>
        <end position="154"/>
    </location>
</feature>
<dbReference type="InterPro" id="IPR023408">
    <property type="entry name" value="MscS_beta-dom_sf"/>
</dbReference>
<dbReference type="Gene3D" id="2.30.30.60">
    <property type="match status" value="1"/>
</dbReference>
<dbReference type="AlphaFoldDB" id="A0A2W7QDZ7"/>
<dbReference type="GO" id="GO:0008381">
    <property type="term" value="F:mechanosensitive monoatomic ion channel activity"/>
    <property type="evidence" value="ECO:0007669"/>
    <property type="project" value="InterPro"/>
</dbReference>
<dbReference type="RefSeq" id="WP_111444284.1">
    <property type="nucleotide sequence ID" value="NZ_QKZK01000003.1"/>
</dbReference>
<dbReference type="InterPro" id="IPR045275">
    <property type="entry name" value="MscS_archaea/bacteria_type"/>
</dbReference>
<name>A0A2W7QDZ7_9BACT</name>
<evidence type="ECO:0000259" key="6">
    <source>
        <dbReference type="Pfam" id="PF00924"/>
    </source>
</evidence>
<evidence type="ECO:0000256" key="3">
    <source>
        <dbReference type="ARBA" id="ARBA00022989"/>
    </source>
</evidence>
<proteinExistence type="predicted"/>
<dbReference type="PANTHER" id="PTHR30221:SF8">
    <property type="entry name" value="SMALL-CONDUCTANCE MECHANOSENSITIVE CHANNEL"/>
    <property type="match status" value="1"/>
</dbReference>
<dbReference type="InterPro" id="IPR006685">
    <property type="entry name" value="MscS_channel_2nd"/>
</dbReference>
<sequence length="161" mass="18212">MDIRILETLIAVASFFILRFVLIKILAKIQKKYDYSKYRIRPILKSANLFIFATLVIVLIAIWGVEQTNILTFITSVLAVLGVALVAQWSILSNILSAIIIFVSHPVKLGQSITIIDKEFDIKGQVSDIGLFYVILKTDTNEKIMIPNNIFLQKATKIMIE</sequence>
<evidence type="ECO:0000256" key="2">
    <source>
        <dbReference type="ARBA" id="ARBA00022692"/>
    </source>
</evidence>
<comment type="caution">
    <text evidence="7">The sequence shown here is derived from an EMBL/GenBank/DDBJ whole genome shotgun (WGS) entry which is preliminary data.</text>
</comment>
<evidence type="ECO:0000256" key="1">
    <source>
        <dbReference type="ARBA" id="ARBA00004370"/>
    </source>
</evidence>
<evidence type="ECO:0000256" key="4">
    <source>
        <dbReference type="ARBA" id="ARBA00023136"/>
    </source>
</evidence>
<keyword evidence="2 5" id="KW-0812">Transmembrane</keyword>
<keyword evidence="4 5" id="KW-0472">Membrane</keyword>
<feature type="transmembrane region" description="Helical" evidence="5">
    <location>
        <begin position="6"/>
        <end position="27"/>
    </location>
</feature>
<dbReference type="InterPro" id="IPR010920">
    <property type="entry name" value="LSM_dom_sf"/>
</dbReference>
<feature type="transmembrane region" description="Helical" evidence="5">
    <location>
        <begin position="47"/>
        <end position="64"/>
    </location>
</feature>
<organism evidence="7 8">
    <name type="scientific">Breznakibacter xylanolyticus</name>
    <dbReference type="NCBI Taxonomy" id="990"/>
    <lineage>
        <taxon>Bacteria</taxon>
        <taxon>Pseudomonadati</taxon>
        <taxon>Bacteroidota</taxon>
        <taxon>Bacteroidia</taxon>
        <taxon>Marinilabiliales</taxon>
        <taxon>Marinilabiliaceae</taxon>
        <taxon>Breznakibacter</taxon>
    </lineage>
</organism>
<evidence type="ECO:0000313" key="8">
    <source>
        <dbReference type="Proteomes" id="UP000249239"/>
    </source>
</evidence>
<gene>
    <name evidence="7" type="ORF">LX69_00562</name>
</gene>
<keyword evidence="3 5" id="KW-1133">Transmembrane helix</keyword>
<dbReference type="GO" id="GO:0016020">
    <property type="term" value="C:membrane"/>
    <property type="evidence" value="ECO:0007669"/>
    <property type="project" value="UniProtKB-SubCell"/>
</dbReference>
<accession>A0A2W7QDZ7</accession>
<evidence type="ECO:0000256" key="5">
    <source>
        <dbReference type="SAM" id="Phobius"/>
    </source>
</evidence>
<dbReference type="PANTHER" id="PTHR30221">
    <property type="entry name" value="SMALL-CONDUCTANCE MECHANOSENSITIVE CHANNEL"/>
    <property type="match status" value="1"/>
</dbReference>
<protein>
    <submittedName>
        <fullName evidence="7">Mechanosensitive ion channel-like protein</fullName>
    </submittedName>
</protein>
<dbReference type="SUPFAM" id="SSF50182">
    <property type="entry name" value="Sm-like ribonucleoproteins"/>
    <property type="match status" value="1"/>
</dbReference>